<dbReference type="Pfam" id="PF03223">
    <property type="entry name" value="V-ATPase_C"/>
    <property type="match status" value="2"/>
</dbReference>
<sequence>MATRYWIVSLPVQSPGATANSLWARLQDSISRHSFDTPLYRFNVPELRVGTLDSLLALSDDLVKSNVFIEGVSHKIRRQIEELERAGGVESGALTVDGVPVDTYLTRFVWDEGKYPTMSPLKEIVGSIQSQVAKIEDDMKVRGAEYNNVRSQLSAINRKQTGSLAVRDLSNLVKPEDMVTSEHLVTLLAVVPKYSQKDWLSSYESLDTFVVPRSSKKLYEDNEYALYTVTLFAKVVDNFKVRAREKSFQVRDFEYSPEAQESRKEELEKLMQDQEAMRASLLQWCYASYSEVFSSWMHFCAVRVFVESILRYGLPPSFLSAVLAPSQKGEKKVRSILEELCGNVHSIYWKSEDDVGVAGLGGETEAHPYVSFTINFYVPCYLWPGKAVFWSNYYFGKQKKPANGSGNVSSETEEPNYPRQSRIQDYAVKFLEYNSQTSGSLVLLEAPPTPDRLNDFGTLKVSDLSEGSLFYTVAPSAMKVYRESVESLSVHHKKAGYIGLKDDYEGSGCDSATDLPQENAYEDEGETCTYLPEAYDGGLLSQMGRRKHLGQQRINGARSYGISTRVPFEPYLENKLSNGKRPSSFLAVPTKRIRTAARQRIVSPYPAGIGGTTQVTSKTDVSSGDTSSYQDDQSSLHGGSLSWKNTDFESTVDFDRQLPYDGREVVTKANKKKKLKNPGYKTSQNAANSCALASAKGRICDQRSQADFFTQYDQKDFLKKKSDSEQFDSKWNIASHGGQHALKKLKLMRQGIDISQEASPVASQMSNMANSAKIIKIITNRDRGRKGKALKIASSGGWSNFEDQALVVLVHDLGQNWELVSDAINSIEQFKSVYRQPKGCKERYKGSARQLFQRLQGPIEEENLKAHFEKMILLMRQLHSRRRKGNSQELKLIIQPHSSHAAALTQACPNNLSGGALTPLDLCDAVSSNLDAGTPGSGCQSSHTIGLTPPNHHGSNGPTTPNSTLKSRLTGSPGTVLSNNFSPPSTFSASSRDAQKYGVPRCTSLQSDEQQKIHYNHILSGRNLQQTGGSVPGAFPPGVDRGARVMPGTHGMGMVSGLNRGMIAATAGFPRHSSPGMPNVVSPGNVLANSGQGVPNAVNVHPGAMSAPGNPTLRPHNPMQVSQGNTQAVSSMNQSFSNAASSSPVQSFPIQQHQQTHQISQPSHMFGNPQHPQIQGTSPLNPQQQTYAMRLAKERNIQQHMVPQQQNDLPGAIAVPSVQNGLHGQQQKQSPAASSAPSSQLQHQWQQAAKNPPDSCAHPNQPTNATQHKPKKSQQQPRQNQQQRNQGSQQAKLMKSLGRGNMLIPQTTVDTTPTTAVSASSKKQVTENKLIQHGQGTLPGNKASNPSIPHPGNQHKLYSSPLPQSPKQLPDIGNQGVLQGSSQALLTSQQLPLHPKSSLTTQQQQRHVHSSQNSIQRMTMHQNLQTNSDCRPDSQVVQVQNNQMVPTPPIPQGTESGSTGLSSISQQKHEVSNDSNAVNSTSMMLSSPQDTFAGGERLLPSSSHDVLERQMQGGLTMYGGQWHQEQSKQQLHPPNQQRPVVQGGDMAKPKPPPHHAPPPPPTPPPPLPEAKKSFMRRMFPFLLAANVFVGAYLLMRTYQKDSGNKDTESDPTSAAPTSSPAAAEKPAEPIVAPIKVLPPISQDDQRQLYKWMLEEKRKIKPRDAAEKKKINEEKALLKDELAAAAEMATRYWIVSLPVQSPGATANSLWARLQDSISRHSFDTPLYRFNVPELRVGTLDSLLALSDDLVKSNVFIEGVSHKIRRQIEELERAGGVESGALTVDGVPVDTYLTRFVWDEGKYPTMSPLKEIVGSIQSQVAKIEDDMKVRGAEYNNVRSQLSAINRKQTGSLAVRDLSNLVKPEDMVTSEHLVTLLAVVPKYSQKDWLSSYESLDTFVVPRSSKKLYEDNEYALYTVTLFAKVVDNFKVRAREKSFQVRDFEYSPEAQESRKEELEKLMQDQEAMRASLLQWCYASYSEVFSSWMHFCAVRVFVESILRYGLPPSFLSAVLAPSQKGEKKVRSILEELCGNVHSIYWKSEDDVGVAGLGGKAVFWSNYYFGKQKKPANGSVYIIIVIRQFFLDLFTQLI</sequence>
<feature type="region of interest" description="Disordered" evidence="6">
    <location>
        <begin position="933"/>
        <end position="994"/>
    </location>
</feature>
<dbReference type="SUPFAM" id="SSF118203">
    <property type="entry name" value="Vacuolar ATP synthase subunit C"/>
    <property type="match status" value="2"/>
</dbReference>
<organism evidence="8">
    <name type="scientific">Oryza punctata</name>
    <name type="common">Red rice</name>
    <dbReference type="NCBI Taxonomy" id="4537"/>
    <lineage>
        <taxon>Eukaryota</taxon>
        <taxon>Viridiplantae</taxon>
        <taxon>Streptophyta</taxon>
        <taxon>Embryophyta</taxon>
        <taxon>Tracheophyta</taxon>
        <taxon>Spermatophyta</taxon>
        <taxon>Magnoliopsida</taxon>
        <taxon>Liliopsida</taxon>
        <taxon>Poales</taxon>
        <taxon>Poaceae</taxon>
        <taxon>BOP clade</taxon>
        <taxon>Oryzoideae</taxon>
        <taxon>Oryzeae</taxon>
        <taxon>Oryzinae</taxon>
        <taxon>Oryza</taxon>
    </lineage>
</organism>
<evidence type="ECO:0000313" key="9">
    <source>
        <dbReference type="Proteomes" id="UP000026962"/>
    </source>
</evidence>
<evidence type="ECO:0000256" key="5">
    <source>
        <dbReference type="ARBA" id="ARBA00025445"/>
    </source>
</evidence>
<keyword evidence="3" id="KW-0375">Hydrogen ion transport</keyword>
<feature type="compositionally biased region" description="Low complexity" evidence="6">
    <location>
        <begin position="1146"/>
        <end position="1164"/>
    </location>
</feature>
<comment type="function">
    <text evidence="5">Subunit of the peripheral V1 complex of vacuolar ATPase. Subunit C is necessary for the assembly of the catalytic sector of the enzyme and is likely to have a specific function in its catalytic activity. V-ATPase is responsible for acidifying a variety of intracellular compartments in eukaryotic cells.</text>
</comment>
<evidence type="ECO:0000259" key="7">
    <source>
        <dbReference type="PROSITE" id="PS50090"/>
    </source>
</evidence>
<keyword evidence="9" id="KW-1185">Reference proteome</keyword>
<feature type="compositionally biased region" description="Polar residues" evidence="6">
    <location>
        <begin position="1473"/>
        <end position="1490"/>
    </location>
</feature>
<feature type="region of interest" description="Disordered" evidence="6">
    <location>
        <begin position="1444"/>
        <end position="1499"/>
    </location>
</feature>
<feature type="compositionally biased region" description="Low complexity" evidence="6">
    <location>
        <begin position="1356"/>
        <end position="1370"/>
    </location>
</feature>
<dbReference type="GO" id="GO:0033180">
    <property type="term" value="C:proton-transporting V-type ATPase, V1 domain"/>
    <property type="evidence" value="ECO:0007669"/>
    <property type="project" value="InterPro"/>
</dbReference>
<dbReference type="HOGENOM" id="CLU_233052_0_0_1"/>
<dbReference type="PROSITE" id="PS50090">
    <property type="entry name" value="MYB_LIKE"/>
    <property type="match status" value="1"/>
</dbReference>
<dbReference type="Gene3D" id="3.30.70.100">
    <property type="match status" value="2"/>
</dbReference>
<dbReference type="FunFam" id="3.30.70.100:FF:000002">
    <property type="entry name" value="V-type proton ATPase subunit C"/>
    <property type="match status" value="2"/>
</dbReference>
<dbReference type="Gene3D" id="1.10.10.60">
    <property type="entry name" value="Homeodomain-like"/>
    <property type="match status" value="1"/>
</dbReference>
<dbReference type="CDD" id="cd14785">
    <property type="entry name" value="V-ATPase_C"/>
    <property type="match status" value="2"/>
</dbReference>
<dbReference type="GO" id="GO:0035267">
    <property type="term" value="C:NuA4 histone acetyltransferase complex"/>
    <property type="evidence" value="ECO:0007669"/>
    <property type="project" value="InterPro"/>
</dbReference>
<dbReference type="InterPro" id="IPR001005">
    <property type="entry name" value="SANT/Myb"/>
</dbReference>
<feature type="compositionally biased region" description="Low complexity" evidence="6">
    <location>
        <begin position="1307"/>
        <end position="1321"/>
    </location>
</feature>
<feature type="compositionally biased region" description="Low complexity" evidence="6">
    <location>
        <begin position="1273"/>
        <end position="1290"/>
    </location>
</feature>
<comment type="similarity">
    <text evidence="1">Belongs to the V-ATPase C subunit family.</text>
</comment>
<evidence type="ECO:0000313" key="8">
    <source>
        <dbReference type="EnsemblPlants" id="OPUNC05G25580.1"/>
    </source>
</evidence>
<dbReference type="Gene3D" id="3.30.70.1180">
    <property type="entry name" value="Vacuolar atp synthase subunit c, domain 1"/>
    <property type="match status" value="2"/>
</dbReference>
<feature type="domain" description="Myb-like" evidence="7">
    <location>
        <begin position="796"/>
        <end position="848"/>
    </location>
</feature>
<feature type="compositionally biased region" description="Polar residues" evidence="6">
    <location>
        <begin position="1170"/>
        <end position="1181"/>
    </location>
</feature>
<dbReference type="EnsemblPlants" id="OPUNC05G25580.1">
    <property type="protein sequence ID" value="OPUNC05G25580.1"/>
    <property type="gene ID" value="OPUNC05G25580"/>
</dbReference>
<evidence type="ECO:0000256" key="1">
    <source>
        <dbReference type="ARBA" id="ARBA00006138"/>
    </source>
</evidence>
<feature type="region of interest" description="Disordered" evidence="6">
    <location>
        <begin position="400"/>
        <end position="419"/>
    </location>
</feature>
<evidence type="ECO:0000256" key="3">
    <source>
        <dbReference type="ARBA" id="ARBA00022781"/>
    </source>
</evidence>
<evidence type="ECO:0000256" key="6">
    <source>
        <dbReference type="SAM" id="MobiDB-lite"/>
    </source>
</evidence>
<dbReference type="PANTHER" id="PTHR46774">
    <property type="entry name" value="CHROMATIN MODIFICATION-RELATED PROTEIN EAF1 A-RELATED"/>
    <property type="match status" value="1"/>
</dbReference>
<feature type="region of interest" description="Disordered" evidence="6">
    <location>
        <begin position="604"/>
        <end position="637"/>
    </location>
</feature>
<feature type="compositionally biased region" description="Polar residues" evidence="6">
    <location>
        <begin position="953"/>
        <end position="992"/>
    </location>
</feature>
<feature type="compositionally biased region" description="Polar residues" evidence="6">
    <location>
        <begin position="1523"/>
        <end position="1539"/>
    </location>
</feature>
<feature type="compositionally biased region" description="Polar residues" evidence="6">
    <location>
        <begin position="1453"/>
        <end position="1466"/>
    </location>
</feature>
<dbReference type="InterPro" id="IPR036132">
    <property type="entry name" value="Vac_ATP_synth_c_sf"/>
</dbReference>
<feature type="compositionally biased region" description="Polar residues" evidence="6">
    <location>
        <begin position="612"/>
        <end position="637"/>
    </location>
</feature>
<feature type="compositionally biased region" description="Low complexity" evidence="6">
    <location>
        <begin position="1225"/>
        <end position="1240"/>
    </location>
</feature>
<feature type="compositionally biased region" description="Polar residues" evidence="6">
    <location>
        <begin position="933"/>
        <end position="945"/>
    </location>
</feature>
<feature type="compositionally biased region" description="Pro residues" evidence="6">
    <location>
        <begin position="1554"/>
        <end position="1568"/>
    </location>
</feature>
<feature type="region of interest" description="Disordered" evidence="6">
    <location>
        <begin position="1523"/>
        <end position="1571"/>
    </location>
</feature>
<dbReference type="Gramene" id="OPUNC05G25580.1">
    <property type="protein sequence ID" value="OPUNC05G25580.1"/>
    <property type="gene ID" value="OPUNC05G25580"/>
</dbReference>
<accession>A0A0E0L6J3</accession>
<keyword evidence="4" id="KW-0406">Ion transport</keyword>
<dbReference type="Proteomes" id="UP000026962">
    <property type="component" value="Chromosome 5"/>
</dbReference>
<keyword evidence="2" id="KW-0813">Transport</keyword>
<reference evidence="8" key="2">
    <citation type="submission" date="2018-05" db="EMBL/GenBank/DDBJ databases">
        <title>OpunRS2 (Oryza punctata Reference Sequence Version 2).</title>
        <authorList>
            <person name="Zhang J."/>
            <person name="Kudrna D."/>
            <person name="Lee S."/>
            <person name="Talag J."/>
            <person name="Welchert J."/>
            <person name="Wing R.A."/>
        </authorList>
    </citation>
    <scope>NUCLEOTIDE SEQUENCE [LARGE SCALE GENOMIC DNA]</scope>
</reference>
<proteinExistence type="inferred from homology"/>
<dbReference type="STRING" id="4537.A0A0E0L6J3"/>
<feature type="region of interest" description="Disordered" evidence="6">
    <location>
        <begin position="1395"/>
        <end position="1415"/>
    </location>
</feature>
<feature type="region of interest" description="Disordered" evidence="6">
    <location>
        <begin position="1601"/>
        <end position="1630"/>
    </location>
</feature>
<protein>
    <recommendedName>
        <fullName evidence="7">Myb-like domain-containing protein</fullName>
    </recommendedName>
</protein>
<reference evidence="8" key="1">
    <citation type="submission" date="2015-04" db="UniProtKB">
        <authorList>
            <consortium name="EnsemblPlants"/>
        </authorList>
    </citation>
    <scope>IDENTIFICATION</scope>
</reference>
<feature type="region of interest" description="Disordered" evidence="6">
    <location>
        <begin position="1220"/>
        <end position="1292"/>
    </location>
</feature>
<feature type="region of interest" description="Disordered" evidence="6">
    <location>
        <begin position="1137"/>
        <end position="1181"/>
    </location>
</feature>
<dbReference type="GO" id="GO:0046961">
    <property type="term" value="F:proton-transporting ATPase activity, rotational mechanism"/>
    <property type="evidence" value="ECO:0007669"/>
    <property type="project" value="InterPro"/>
</dbReference>
<dbReference type="InterPro" id="IPR044798">
    <property type="entry name" value="EAF1A/B"/>
</dbReference>
<feature type="compositionally biased region" description="Polar residues" evidence="6">
    <location>
        <begin position="1258"/>
        <end position="1267"/>
    </location>
</feature>
<feature type="compositionally biased region" description="Low complexity" evidence="6">
    <location>
        <begin position="1610"/>
        <end position="1630"/>
    </location>
</feature>
<dbReference type="eggNOG" id="KOG2909">
    <property type="taxonomic scope" value="Eukaryota"/>
</dbReference>
<feature type="region of interest" description="Disordered" evidence="6">
    <location>
        <begin position="1304"/>
        <end position="1376"/>
    </location>
</feature>
<dbReference type="Gene3D" id="1.20.1460.10">
    <property type="entry name" value="subunit c (vma5p) of the yeast v-atpase, domain 2"/>
    <property type="match status" value="2"/>
</dbReference>
<evidence type="ECO:0000256" key="4">
    <source>
        <dbReference type="ARBA" id="ARBA00023065"/>
    </source>
</evidence>
<evidence type="ECO:0000256" key="2">
    <source>
        <dbReference type="ARBA" id="ARBA00022448"/>
    </source>
</evidence>
<dbReference type="PANTHER" id="PTHR46774:SF5">
    <property type="entry name" value="CHROMATIN MODIFICATION-RELATED PROTEIN EAF1 B"/>
    <property type="match status" value="1"/>
</dbReference>
<dbReference type="Pfam" id="PF13921">
    <property type="entry name" value="Myb_DNA-bind_6"/>
    <property type="match status" value="1"/>
</dbReference>
<name>A0A0E0L6J3_ORYPU</name>
<dbReference type="InterPro" id="IPR004907">
    <property type="entry name" value="ATPase_V1-cplx_csu"/>
</dbReference>